<dbReference type="EMBL" id="JBHSMP010000007">
    <property type="protein sequence ID" value="MFC5428121.1"/>
    <property type="molecule type" value="Genomic_DNA"/>
</dbReference>
<sequence>MLSKNDLLDTVLDEKEAELAKTAQRCIVAALDHSKAVNLALVEDGVERLTDGTPLLRLPPKVLRLFANMLGALSQGQPVAFLPQSMDLTTQQAATLLNVSRPYLVGLLEGGTIPFHKVGKHRRISLEDALKFKEERRKASSDALAALSEQAQELGMGY</sequence>
<evidence type="ECO:0000313" key="3">
    <source>
        <dbReference type="Proteomes" id="UP001596103"/>
    </source>
</evidence>
<evidence type="ECO:0000313" key="2">
    <source>
        <dbReference type="EMBL" id="MFC5428121.1"/>
    </source>
</evidence>
<gene>
    <name evidence="2" type="ORF">ACFPTO_04765</name>
</gene>
<dbReference type="Pfam" id="PF12728">
    <property type="entry name" value="HTH_17"/>
    <property type="match status" value="1"/>
</dbReference>
<name>A0ABW0J554_9BURK</name>
<comment type="caution">
    <text evidence="2">The sequence shown here is derived from an EMBL/GenBank/DDBJ whole genome shotgun (WGS) entry which is preliminary data.</text>
</comment>
<dbReference type="InterPro" id="IPR041657">
    <property type="entry name" value="HTH_17"/>
</dbReference>
<accession>A0ABW0J554</accession>
<keyword evidence="3" id="KW-1185">Reference proteome</keyword>
<dbReference type="NCBIfam" id="TIGR01764">
    <property type="entry name" value="excise"/>
    <property type="match status" value="1"/>
</dbReference>
<dbReference type="InterPro" id="IPR010093">
    <property type="entry name" value="SinI_DNA-bd"/>
</dbReference>
<evidence type="ECO:0000259" key="1">
    <source>
        <dbReference type="Pfam" id="PF12728"/>
    </source>
</evidence>
<proteinExistence type="predicted"/>
<reference evidence="3" key="1">
    <citation type="journal article" date="2019" name="Int. J. Syst. Evol. Microbiol.">
        <title>The Global Catalogue of Microorganisms (GCM) 10K type strain sequencing project: providing services to taxonomists for standard genome sequencing and annotation.</title>
        <authorList>
            <consortium name="The Broad Institute Genomics Platform"/>
            <consortium name="The Broad Institute Genome Sequencing Center for Infectious Disease"/>
            <person name="Wu L."/>
            <person name="Ma J."/>
        </authorList>
    </citation>
    <scope>NUCLEOTIDE SEQUENCE [LARGE SCALE GENOMIC DNA]</scope>
    <source>
        <strain evidence="3">CCUG 56042</strain>
    </source>
</reference>
<protein>
    <submittedName>
        <fullName evidence="2">Helix-turn-helix domain-containing protein</fullName>
    </submittedName>
</protein>
<organism evidence="2 3">
    <name type="scientific">Paraburkholderia denitrificans</name>
    <dbReference type="NCBI Taxonomy" id="694025"/>
    <lineage>
        <taxon>Bacteria</taxon>
        <taxon>Pseudomonadati</taxon>
        <taxon>Pseudomonadota</taxon>
        <taxon>Betaproteobacteria</taxon>
        <taxon>Burkholderiales</taxon>
        <taxon>Burkholderiaceae</taxon>
        <taxon>Paraburkholderia</taxon>
    </lineage>
</organism>
<dbReference type="RefSeq" id="WP_377709839.1">
    <property type="nucleotide sequence ID" value="NZ_JBHSMP010000007.1"/>
</dbReference>
<dbReference type="Proteomes" id="UP001596103">
    <property type="component" value="Unassembled WGS sequence"/>
</dbReference>
<feature type="domain" description="Helix-turn-helix" evidence="1">
    <location>
        <begin position="88"/>
        <end position="137"/>
    </location>
</feature>